<dbReference type="PANTHER" id="PTHR31374">
    <property type="entry name" value="AUXIN-INDUCED PROTEIN-LIKE-RELATED"/>
    <property type="match status" value="1"/>
</dbReference>
<comment type="similarity">
    <text evidence="1">Belongs to the ARG7 family.</text>
</comment>
<dbReference type="Proteomes" id="UP000238479">
    <property type="component" value="Chromosome 3"/>
</dbReference>
<name>A0A2P6RBE4_ROSCH</name>
<dbReference type="EMBL" id="PDCK01000041">
    <property type="protein sequence ID" value="PRQ43751.1"/>
    <property type="molecule type" value="Genomic_DNA"/>
</dbReference>
<comment type="caution">
    <text evidence="2">The sequence shown here is derived from an EMBL/GenBank/DDBJ whole genome shotgun (WGS) entry which is preliminary data.</text>
</comment>
<dbReference type="Gramene" id="PRQ43751">
    <property type="protein sequence ID" value="PRQ43751"/>
    <property type="gene ID" value="RchiOBHm_Chr3g0471771"/>
</dbReference>
<accession>A0A2P6RBE4</accession>
<evidence type="ECO:0000256" key="1">
    <source>
        <dbReference type="ARBA" id="ARBA00006974"/>
    </source>
</evidence>
<proteinExistence type="inferred from homology"/>
<sequence>MSETLLHKDEAPPREQYSRGDVCSIVKLNRLQVRRKLSRGGENKPPHDVPRGHLAMVVGKSRRRFVVRTDLLNHPVLRQLLDQAYEEYGHANPGPLSLPCDESLFEDIVHSLRGGTRTNQFSCPSWLLRNDHHA</sequence>
<reference evidence="2 3" key="1">
    <citation type="journal article" date="2018" name="Nat. Genet.">
        <title>The Rosa genome provides new insights in the design of modern roses.</title>
        <authorList>
            <person name="Bendahmane M."/>
        </authorList>
    </citation>
    <scope>NUCLEOTIDE SEQUENCE [LARGE SCALE GENOMIC DNA]</scope>
    <source>
        <strain evidence="3">cv. Old Blush</strain>
    </source>
</reference>
<protein>
    <submittedName>
        <fullName evidence="2">Putative small auxin-up RNA</fullName>
    </submittedName>
</protein>
<gene>
    <name evidence="2" type="ORF">RchiOBHm_Chr3g0471771</name>
</gene>
<evidence type="ECO:0000313" key="2">
    <source>
        <dbReference type="EMBL" id="PRQ43751.1"/>
    </source>
</evidence>
<dbReference type="Pfam" id="PF02519">
    <property type="entry name" value="Auxin_inducible"/>
    <property type="match status" value="1"/>
</dbReference>
<dbReference type="GO" id="GO:0009733">
    <property type="term" value="P:response to auxin"/>
    <property type="evidence" value="ECO:0007669"/>
    <property type="project" value="InterPro"/>
</dbReference>
<dbReference type="InterPro" id="IPR003676">
    <property type="entry name" value="SAUR_fam"/>
</dbReference>
<dbReference type="PANTHER" id="PTHR31374:SF269">
    <property type="entry name" value="AUXIN RESPONSIVE SAUR PROTEIN"/>
    <property type="match status" value="1"/>
</dbReference>
<evidence type="ECO:0000313" key="3">
    <source>
        <dbReference type="Proteomes" id="UP000238479"/>
    </source>
</evidence>
<organism evidence="2 3">
    <name type="scientific">Rosa chinensis</name>
    <name type="common">China rose</name>
    <dbReference type="NCBI Taxonomy" id="74649"/>
    <lineage>
        <taxon>Eukaryota</taxon>
        <taxon>Viridiplantae</taxon>
        <taxon>Streptophyta</taxon>
        <taxon>Embryophyta</taxon>
        <taxon>Tracheophyta</taxon>
        <taxon>Spermatophyta</taxon>
        <taxon>Magnoliopsida</taxon>
        <taxon>eudicotyledons</taxon>
        <taxon>Gunneridae</taxon>
        <taxon>Pentapetalae</taxon>
        <taxon>rosids</taxon>
        <taxon>fabids</taxon>
        <taxon>Rosales</taxon>
        <taxon>Rosaceae</taxon>
        <taxon>Rosoideae</taxon>
        <taxon>Rosoideae incertae sedis</taxon>
        <taxon>Rosa</taxon>
    </lineage>
</organism>
<keyword evidence="3" id="KW-1185">Reference proteome</keyword>
<dbReference type="STRING" id="74649.A0A2P6RBE4"/>
<dbReference type="AlphaFoldDB" id="A0A2P6RBE4"/>
<dbReference type="OMA" id="MICNIAK"/>
<dbReference type="OrthoDB" id="1624361at2759"/>